<dbReference type="FunFam" id="2.70.70.10:FF:000001">
    <property type="entry name" value="PTS system glucose-specific IIA component"/>
    <property type="match status" value="1"/>
</dbReference>
<accession>A0AAE4I212</accession>
<dbReference type="GO" id="GO:0005886">
    <property type="term" value="C:plasma membrane"/>
    <property type="evidence" value="ECO:0007669"/>
    <property type="project" value="UniProtKB-SubCell"/>
</dbReference>
<keyword evidence="3" id="KW-0813">Transport</keyword>
<dbReference type="SUPFAM" id="SSF51261">
    <property type="entry name" value="Duplicated hybrid motif"/>
    <property type="match status" value="1"/>
</dbReference>
<keyword evidence="6" id="KW-0598">Phosphotransferase system</keyword>
<organism evidence="9 10">
    <name type="scientific">Enterococcus pseudoavium</name>
    <dbReference type="NCBI Taxonomy" id="44007"/>
    <lineage>
        <taxon>Bacteria</taxon>
        <taxon>Bacillati</taxon>
        <taxon>Bacillota</taxon>
        <taxon>Bacilli</taxon>
        <taxon>Lactobacillales</taxon>
        <taxon>Enterococcaceae</taxon>
        <taxon>Enterococcus</taxon>
    </lineage>
</organism>
<keyword evidence="7" id="KW-0418">Kinase</keyword>
<dbReference type="PROSITE" id="PS51093">
    <property type="entry name" value="PTS_EIIA_TYPE_1"/>
    <property type="match status" value="1"/>
</dbReference>
<evidence type="ECO:0000256" key="2">
    <source>
        <dbReference type="ARBA" id="ARBA00004651"/>
    </source>
</evidence>
<evidence type="ECO:0000256" key="1">
    <source>
        <dbReference type="ARBA" id="ARBA00004496"/>
    </source>
</evidence>
<dbReference type="InterPro" id="IPR050890">
    <property type="entry name" value="PTS_EIIA_component"/>
</dbReference>
<keyword evidence="5" id="KW-0808">Transferase</keyword>
<evidence type="ECO:0000256" key="5">
    <source>
        <dbReference type="ARBA" id="ARBA00022679"/>
    </source>
</evidence>
<dbReference type="PANTHER" id="PTHR45008:SF1">
    <property type="entry name" value="PTS SYSTEM GLUCOSE-SPECIFIC EIIA COMPONENT"/>
    <property type="match status" value="1"/>
</dbReference>
<dbReference type="RefSeq" id="WP_115872219.1">
    <property type="nucleotide sequence ID" value="NZ_JARQAI010000009.1"/>
</dbReference>
<dbReference type="InterPro" id="IPR011055">
    <property type="entry name" value="Dup_hybrid_motif"/>
</dbReference>
<dbReference type="PANTHER" id="PTHR45008">
    <property type="entry name" value="PTS SYSTEM GLUCOSE-SPECIFIC EIIA COMPONENT"/>
    <property type="match status" value="1"/>
</dbReference>
<evidence type="ECO:0000256" key="3">
    <source>
        <dbReference type="ARBA" id="ARBA00022448"/>
    </source>
</evidence>
<gene>
    <name evidence="9" type="ORF">P7H00_07745</name>
</gene>
<evidence type="ECO:0000256" key="4">
    <source>
        <dbReference type="ARBA" id="ARBA00022597"/>
    </source>
</evidence>
<dbReference type="GO" id="GO:0009401">
    <property type="term" value="P:phosphoenolpyruvate-dependent sugar phosphotransferase system"/>
    <property type="evidence" value="ECO:0007669"/>
    <property type="project" value="UniProtKB-KW"/>
</dbReference>
<keyword evidence="4 9" id="KW-0762">Sugar transport</keyword>
<dbReference type="GO" id="GO:0005737">
    <property type="term" value="C:cytoplasm"/>
    <property type="evidence" value="ECO:0007669"/>
    <property type="project" value="UniProtKB-SubCell"/>
</dbReference>
<dbReference type="NCBIfam" id="TIGR00830">
    <property type="entry name" value="PTBA"/>
    <property type="match status" value="1"/>
</dbReference>
<comment type="caution">
    <text evidence="9">The sequence shown here is derived from an EMBL/GenBank/DDBJ whole genome shotgun (WGS) entry which is preliminary data.</text>
</comment>
<sequence length="154" mass="16703">MFNLFKKSYEIYTPVNGEVIQLDKVSDPVFSEKMMGEGFAVKPSDGNICSPIKGTVKAIFPSLHALTLESEDGLNVLLHIGLDTVELNGEGFSTGIQVGQKVQIGDPLIQVDLVILAEKQKDSTVIVVFPEMKGKEVLVNPGNKKMDEVAATLK</sequence>
<name>A0AAE4I212_9ENTE</name>
<evidence type="ECO:0000256" key="7">
    <source>
        <dbReference type="ARBA" id="ARBA00022777"/>
    </source>
</evidence>
<comment type="subcellular location">
    <subcellularLocation>
        <location evidence="2">Cell membrane</location>
        <topology evidence="2">Multi-pass membrane protein</topology>
    </subcellularLocation>
    <subcellularLocation>
        <location evidence="1">Cytoplasm</location>
    </subcellularLocation>
</comment>
<dbReference type="Gene3D" id="2.70.70.10">
    <property type="entry name" value="Glucose Permease (Domain IIA)"/>
    <property type="match status" value="1"/>
</dbReference>
<dbReference type="GO" id="GO:0016301">
    <property type="term" value="F:kinase activity"/>
    <property type="evidence" value="ECO:0007669"/>
    <property type="project" value="UniProtKB-KW"/>
</dbReference>
<feature type="domain" description="PTS EIIA type-1" evidence="8">
    <location>
        <begin position="27"/>
        <end position="131"/>
    </location>
</feature>
<evidence type="ECO:0000313" key="10">
    <source>
        <dbReference type="Proteomes" id="UP001180842"/>
    </source>
</evidence>
<evidence type="ECO:0000256" key="6">
    <source>
        <dbReference type="ARBA" id="ARBA00022683"/>
    </source>
</evidence>
<dbReference type="InterPro" id="IPR001127">
    <property type="entry name" value="PTS_EIIA_1_perm"/>
</dbReference>
<dbReference type="EMBL" id="JARQAI010000009">
    <property type="protein sequence ID" value="MDT2737017.1"/>
    <property type="molecule type" value="Genomic_DNA"/>
</dbReference>
<evidence type="ECO:0000259" key="8">
    <source>
        <dbReference type="PROSITE" id="PS51093"/>
    </source>
</evidence>
<dbReference type="PROSITE" id="PS00371">
    <property type="entry name" value="PTS_EIIA_TYPE_1_HIS"/>
    <property type="match status" value="1"/>
</dbReference>
<dbReference type="Pfam" id="PF00358">
    <property type="entry name" value="PTS_EIIA_1"/>
    <property type="match status" value="1"/>
</dbReference>
<protein>
    <submittedName>
        <fullName evidence="9">PTS glucose transporter subunit IIA</fullName>
    </submittedName>
</protein>
<dbReference type="Proteomes" id="UP001180842">
    <property type="component" value="Unassembled WGS sequence"/>
</dbReference>
<dbReference type="AlphaFoldDB" id="A0AAE4I212"/>
<proteinExistence type="predicted"/>
<reference evidence="9" key="1">
    <citation type="submission" date="2023-03" db="EMBL/GenBank/DDBJ databases">
        <authorList>
            <person name="Shen W."/>
            <person name="Cai J."/>
        </authorList>
    </citation>
    <scope>NUCLEOTIDE SEQUENCE</scope>
    <source>
        <strain evidence="9">P69-2</strain>
    </source>
</reference>
<evidence type="ECO:0000313" key="9">
    <source>
        <dbReference type="EMBL" id="MDT2737017.1"/>
    </source>
</evidence>